<dbReference type="EMBL" id="WNLA01000019">
    <property type="protein sequence ID" value="MTW04984.1"/>
    <property type="molecule type" value="Genomic_DNA"/>
</dbReference>
<dbReference type="PANTHER" id="PTHR38834">
    <property type="entry name" value="PERIPLASMIC SUBSTRATE BINDING PROTEIN FAMILY 3"/>
    <property type="match status" value="1"/>
</dbReference>
<dbReference type="Gene3D" id="3.40.190.10">
    <property type="entry name" value="Periplasmic binding protein-like II"/>
    <property type="match status" value="2"/>
</dbReference>
<proteinExistence type="predicted"/>
<name>A0A6L6Q6C9_9BURK</name>
<dbReference type="Proteomes" id="UP000484015">
    <property type="component" value="Unassembled WGS sequence"/>
</dbReference>
<dbReference type="RefSeq" id="WP_155441334.1">
    <property type="nucleotide sequence ID" value="NZ_WNLA01000019.1"/>
</dbReference>
<evidence type="ECO:0000313" key="1">
    <source>
        <dbReference type="EMBL" id="MTW04984.1"/>
    </source>
</evidence>
<protein>
    <submittedName>
        <fullName evidence="1">Transporter substrate-binding domain-containing protein</fullName>
    </submittedName>
</protein>
<evidence type="ECO:0000313" key="2">
    <source>
        <dbReference type="Proteomes" id="UP000484015"/>
    </source>
</evidence>
<dbReference type="PANTHER" id="PTHR38834:SF3">
    <property type="entry name" value="SOLUTE-BINDING PROTEIN FAMILY 3_N-TERMINAL DOMAIN-CONTAINING PROTEIN"/>
    <property type="match status" value="1"/>
</dbReference>
<keyword evidence="2" id="KW-1185">Reference proteome</keyword>
<reference evidence="1 2" key="1">
    <citation type="submission" date="2019-11" db="EMBL/GenBank/DDBJ databases">
        <title>Type strains purchased from KCTC, JCM and DSMZ.</title>
        <authorList>
            <person name="Lu H."/>
        </authorList>
    </citation>
    <scope>NUCLEOTIDE SEQUENCE [LARGE SCALE GENOMIC DNA]</scope>
    <source>
        <strain evidence="1 2">KCTC 42409</strain>
    </source>
</reference>
<comment type="caution">
    <text evidence="1">The sequence shown here is derived from an EMBL/GenBank/DDBJ whole genome shotgun (WGS) entry which is preliminary data.</text>
</comment>
<dbReference type="AlphaFoldDB" id="A0A6L6Q6C9"/>
<dbReference type="OrthoDB" id="8594082at2"/>
<gene>
    <name evidence="1" type="ORF">GM668_23180</name>
</gene>
<accession>A0A6L6Q6C9</accession>
<organism evidence="1 2">
    <name type="scientific">Pseudoduganella ginsengisoli</name>
    <dbReference type="NCBI Taxonomy" id="1462440"/>
    <lineage>
        <taxon>Bacteria</taxon>
        <taxon>Pseudomonadati</taxon>
        <taxon>Pseudomonadota</taxon>
        <taxon>Betaproteobacteria</taxon>
        <taxon>Burkholderiales</taxon>
        <taxon>Oxalobacteraceae</taxon>
        <taxon>Telluria group</taxon>
        <taxon>Pseudoduganella</taxon>
    </lineage>
</organism>
<sequence length="257" mass="28835">MGKSVRELIGKRRRFPATLAATFAGLVLALPAWPLEPLKFLSDENAPFAYMDPVSKSIGGLTFEMVAEASRRANIAGKMELNPWARAYWRAQNEADTCVYPVVRLAQRESQFQWVGPLSKNTWVLFAKSDFRQTVDSLDEAKKYRIGGLLQDGPSTFLQARDVNVELVGTNELNLNKLAAGRIDLWATGLFRGKLVAQKGNVPIKPVFVIQEVDHYMACNLAVPYRMIEDLNKAVGTMWLDGSIKRLGENYQKKQLD</sequence>
<dbReference type="SUPFAM" id="SSF53850">
    <property type="entry name" value="Periplasmic binding protein-like II"/>
    <property type="match status" value="1"/>
</dbReference>